<dbReference type="InterPro" id="IPR050366">
    <property type="entry name" value="BP-dependent_transpt_permease"/>
</dbReference>
<dbReference type="Gene3D" id="1.10.3720.10">
    <property type="entry name" value="MetI-like"/>
    <property type="match status" value="1"/>
</dbReference>
<comment type="subcellular location">
    <subcellularLocation>
        <location evidence="1 10">Cell membrane</location>
        <topology evidence="1 10">Multi-pass membrane protein</topology>
    </subcellularLocation>
</comment>
<accession>A0A7L6N3Z3</accession>
<feature type="transmembrane region" description="Helical" evidence="10">
    <location>
        <begin position="710"/>
        <end position="728"/>
    </location>
</feature>
<dbReference type="Proteomes" id="UP000512167">
    <property type="component" value="Chromosome"/>
</dbReference>
<dbReference type="KEGG" id="tbk:HF295_03325"/>
<dbReference type="PANTHER" id="PTHR43386:SF24">
    <property type="entry name" value="OLIGOPEPTIDE TRANSPORT SYSTEM PERMEASE PROTEIN AMID"/>
    <property type="match status" value="1"/>
</dbReference>
<evidence type="ECO:0000256" key="3">
    <source>
        <dbReference type="ARBA" id="ARBA00022475"/>
    </source>
</evidence>
<keyword evidence="6" id="KW-0653">Protein transport</keyword>
<dbReference type="Pfam" id="PF12911">
    <property type="entry name" value="OppC_N"/>
    <property type="match status" value="1"/>
</dbReference>
<gene>
    <name evidence="12" type="ORF">HF295_03325</name>
</gene>
<organism evidence="12 13">
    <name type="scientific">Hujiaoplasma nucleasis</name>
    <dbReference type="NCBI Taxonomy" id="2725268"/>
    <lineage>
        <taxon>Bacteria</taxon>
        <taxon>Bacillati</taxon>
        <taxon>Mycoplasmatota</taxon>
        <taxon>Mollicutes</taxon>
        <taxon>Candidatus Izemoplasmatales</taxon>
        <taxon>Hujiaoplasmataceae</taxon>
        <taxon>Hujiaoplasma</taxon>
    </lineage>
</organism>
<evidence type="ECO:0000256" key="8">
    <source>
        <dbReference type="ARBA" id="ARBA00023136"/>
    </source>
</evidence>
<dbReference type="CDD" id="cd06261">
    <property type="entry name" value="TM_PBP2"/>
    <property type="match status" value="1"/>
</dbReference>
<reference evidence="12 13" key="1">
    <citation type="submission" date="2020-04" db="EMBL/GenBank/DDBJ databases">
        <authorList>
            <person name="Zheng R.K."/>
            <person name="Sun C.M."/>
        </authorList>
    </citation>
    <scope>NUCLEOTIDE SEQUENCE [LARGE SCALE GENOMIC DNA]</scope>
    <source>
        <strain evidence="13">zrk29</strain>
    </source>
</reference>
<feature type="transmembrane region" description="Helical" evidence="10">
    <location>
        <begin position="530"/>
        <end position="554"/>
    </location>
</feature>
<dbReference type="EMBL" id="CP051151">
    <property type="protein sequence ID" value="QLY39938.1"/>
    <property type="molecule type" value="Genomic_DNA"/>
</dbReference>
<keyword evidence="2 10" id="KW-0813">Transport</keyword>
<dbReference type="PANTHER" id="PTHR43386">
    <property type="entry name" value="OLIGOPEPTIDE TRANSPORT SYSTEM PERMEASE PROTEIN APPC"/>
    <property type="match status" value="1"/>
</dbReference>
<evidence type="ECO:0000313" key="13">
    <source>
        <dbReference type="Proteomes" id="UP000512167"/>
    </source>
</evidence>
<dbReference type="AlphaFoldDB" id="A0A7L6N3Z3"/>
<evidence type="ECO:0000256" key="1">
    <source>
        <dbReference type="ARBA" id="ARBA00004651"/>
    </source>
</evidence>
<protein>
    <submittedName>
        <fullName evidence="12">ABC transporter permease</fullName>
    </submittedName>
</protein>
<feature type="transmembrane region" description="Helical" evidence="10">
    <location>
        <begin position="504"/>
        <end position="523"/>
    </location>
</feature>
<name>A0A7L6N3Z3_9MOLU</name>
<keyword evidence="3" id="KW-1003">Cell membrane</keyword>
<feature type="transmembrane region" description="Helical" evidence="10">
    <location>
        <begin position="56"/>
        <end position="75"/>
    </location>
</feature>
<feature type="transmembrane region" description="Helical" evidence="10">
    <location>
        <begin position="574"/>
        <end position="604"/>
    </location>
</feature>
<keyword evidence="7 10" id="KW-1133">Transmembrane helix</keyword>
<evidence type="ECO:0000256" key="5">
    <source>
        <dbReference type="ARBA" id="ARBA00022856"/>
    </source>
</evidence>
<proteinExistence type="inferred from homology"/>
<evidence type="ECO:0000256" key="2">
    <source>
        <dbReference type="ARBA" id="ARBA00022448"/>
    </source>
</evidence>
<dbReference type="SUPFAM" id="SSF161098">
    <property type="entry name" value="MetI-like"/>
    <property type="match status" value="1"/>
</dbReference>
<dbReference type="InterPro" id="IPR035906">
    <property type="entry name" value="MetI-like_sf"/>
</dbReference>
<keyword evidence="13" id="KW-1185">Reference proteome</keyword>
<dbReference type="PROSITE" id="PS50928">
    <property type="entry name" value="ABC_TM1"/>
    <property type="match status" value="1"/>
</dbReference>
<dbReference type="Pfam" id="PF00528">
    <property type="entry name" value="BPD_transp_1"/>
    <property type="match status" value="1"/>
</dbReference>
<dbReference type="InterPro" id="IPR000515">
    <property type="entry name" value="MetI-like"/>
</dbReference>
<sequence>MADNEKNIKKVEQDFDKSQFQFVQKEDKIYDKKFQTKPIGYFKDAMIRFVRNKTNVVATTILALLILLSVVIPALDPKADPIQNDQIDSQISYLPPRIPLLDKLGIADGTASYEDNPASYANPYIDLDGFYIDAQGNFILDDQGNPIDAIMNEDGTYQFNPHPDILYLPTGEISEFIEKGTLTNYYVPCTDREVTCEGGFVQFSKQKTGTPVGAYTSVLTDGIDGEGNPTQTYQIQTLTGIWFPSEVKIELDITESHPLNENIIDKSAAFKVYFQIQQQNVPTSELAMVLVFDSSDETMYDSYDPETGLFTVDIANHPELTFGTQKYRVVIAYESNTLDSGVLDSFKISALSGGNPLGDQGPESNYLVYAEGFPLSQFRLATDILVTRNEVSTYMFEGNILRIDGQRLTAAYTVDAYARAFGPVYREGHPGSEFLAETQGCTLEDGTLFDPEVHKADVRFNDDCAIYQLIQRNDDDAVVVPGKGTFYTYNVYLNYRVYAGYDELPYYFFGTSAAGYDMFNLIWIGLKTSLLIGLFVSIINIAIGVVYGAISGYYGGQVDIIMQRFAEIVGRIPWLVTLSIFMAYFEAGFTSLILILIVSGWIGVSSVTRTQFYRYKGREYVLASRTLGAKDGRLIFRHILPNGIGTIITSSILLIPTVIFSEATLSYLGFGIGHGQKLTLFGIDKLTLSGVSIGVLLNDGRNKLQNYPHLTIFPAIIISILMITFNMFGNALRDAFNPALRGSE</sequence>
<evidence type="ECO:0000313" key="12">
    <source>
        <dbReference type="EMBL" id="QLY39938.1"/>
    </source>
</evidence>
<dbReference type="InterPro" id="IPR025966">
    <property type="entry name" value="OppC_N"/>
</dbReference>
<evidence type="ECO:0000256" key="9">
    <source>
        <dbReference type="ARBA" id="ARBA00024202"/>
    </source>
</evidence>
<keyword evidence="5" id="KW-0571">Peptide transport</keyword>
<feature type="transmembrane region" description="Helical" evidence="10">
    <location>
        <begin position="639"/>
        <end position="660"/>
    </location>
</feature>
<dbReference type="GO" id="GO:0015031">
    <property type="term" value="P:protein transport"/>
    <property type="evidence" value="ECO:0007669"/>
    <property type="project" value="UniProtKB-KW"/>
</dbReference>
<evidence type="ECO:0000256" key="10">
    <source>
        <dbReference type="RuleBase" id="RU363032"/>
    </source>
</evidence>
<dbReference type="RefSeq" id="WP_312032431.1">
    <property type="nucleotide sequence ID" value="NZ_CP051151.1"/>
</dbReference>
<dbReference type="GO" id="GO:0055085">
    <property type="term" value="P:transmembrane transport"/>
    <property type="evidence" value="ECO:0007669"/>
    <property type="project" value="InterPro"/>
</dbReference>
<evidence type="ECO:0000256" key="6">
    <source>
        <dbReference type="ARBA" id="ARBA00022927"/>
    </source>
</evidence>
<feature type="domain" description="ABC transmembrane type-1" evidence="11">
    <location>
        <begin position="526"/>
        <end position="729"/>
    </location>
</feature>
<evidence type="ECO:0000256" key="4">
    <source>
        <dbReference type="ARBA" id="ARBA00022692"/>
    </source>
</evidence>
<evidence type="ECO:0000259" key="11">
    <source>
        <dbReference type="PROSITE" id="PS50928"/>
    </source>
</evidence>
<keyword evidence="4 10" id="KW-0812">Transmembrane</keyword>
<comment type="similarity">
    <text evidence="9">Belongs to the binding-protein-dependent transport system permease family. OppBC subfamily.</text>
</comment>
<keyword evidence="8 10" id="KW-0472">Membrane</keyword>
<evidence type="ECO:0000256" key="7">
    <source>
        <dbReference type="ARBA" id="ARBA00022989"/>
    </source>
</evidence>
<dbReference type="GO" id="GO:0015833">
    <property type="term" value="P:peptide transport"/>
    <property type="evidence" value="ECO:0007669"/>
    <property type="project" value="UniProtKB-KW"/>
</dbReference>
<dbReference type="GO" id="GO:0005886">
    <property type="term" value="C:plasma membrane"/>
    <property type="evidence" value="ECO:0007669"/>
    <property type="project" value="UniProtKB-SubCell"/>
</dbReference>